<keyword evidence="2" id="KW-1185">Reference proteome</keyword>
<dbReference type="Pfam" id="PF13238">
    <property type="entry name" value="AAA_18"/>
    <property type="match status" value="1"/>
</dbReference>
<organism evidence="1 2">
    <name type="scientific">Nocardioides conyzicola</name>
    <dbReference type="NCBI Taxonomy" id="1651781"/>
    <lineage>
        <taxon>Bacteria</taxon>
        <taxon>Bacillati</taxon>
        <taxon>Actinomycetota</taxon>
        <taxon>Actinomycetes</taxon>
        <taxon>Propionibacteriales</taxon>
        <taxon>Nocardioidaceae</taxon>
        <taxon>Nocardioides</taxon>
    </lineage>
</organism>
<evidence type="ECO:0000313" key="2">
    <source>
        <dbReference type="Proteomes" id="UP001499974"/>
    </source>
</evidence>
<dbReference type="InterPro" id="IPR027417">
    <property type="entry name" value="P-loop_NTPase"/>
</dbReference>
<proteinExistence type="predicted"/>
<dbReference type="Gene3D" id="3.40.50.300">
    <property type="entry name" value="P-loop containing nucleotide triphosphate hydrolases"/>
    <property type="match status" value="2"/>
</dbReference>
<dbReference type="EMBL" id="BAABKM010000003">
    <property type="protein sequence ID" value="GAA4715417.1"/>
    <property type="molecule type" value="Genomic_DNA"/>
</dbReference>
<accession>A0ABP8XV66</accession>
<reference evidence="2" key="1">
    <citation type="journal article" date="2019" name="Int. J. Syst. Evol. Microbiol.">
        <title>The Global Catalogue of Microorganisms (GCM) 10K type strain sequencing project: providing services to taxonomists for standard genome sequencing and annotation.</title>
        <authorList>
            <consortium name="The Broad Institute Genomics Platform"/>
            <consortium name="The Broad Institute Genome Sequencing Center for Infectious Disease"/>
            <person name="Wu L."/>
            <person name="Ma J."/>
        </authorList>
    </citation>
    <scope>NUCLEOTIDE SEQUENCE [LARGE SCALE GENOMIC DNA]</scope>
    <source>
        <strain evidence="2">JCM 18531</strain>
    </source>
</reference>
<gene>
    <name evidence="1" type="ORF">GCM10023349_38650</name>
</gene>
<comment type="caution">
    <text evidence="1">The sequence shown here is derived from an EMBL/GenBank/DDBJ whole genome shotgun (WGS) entry which is preliminary data.</text>
</comment>
<dbReference type="SUPFAM" id="SSF52540">
    <property type="entry name" value="P-loop containing nucleoside triphosphate hydrolases"/>
    <property type="match status" value="1"/>
</dbReference>
<name>A0ABP8XV66_9ACTN</name>
<sequence length="157" mass="17375">MRAFAPYPSCMARVLLTGMSGAGKSTLLAAVARRGYTTVDTDYDGWVLPGALWDADRMSTLLAEHGTIAVCGTAENQGLFYDRFEHVVYLRVPLETLLDRVRVRTNNPYGKTTEQQADIARYIAEVEPLIRRTATLELDGLLPISVLADRIESCLHS</sequence>
<evidence type="ECO:0000313" key="1">
    <source>
        <dbReference type="EMBL" id="GAA4715417.1"/>
    </source>
</evidence>
<protein>
    <submittedName>
        <fullName evidence="1">AAA family ATPase</fullName>
    </submittedName>
</protein>
<dbReference type="Proteomes" id="UP001499974">
    <property type="component" value="Unassembled WGS sequence"/>
</dbReference>